<feature type="compositionally biased region" description="Basic and acidic residues" evidence="5">
    <location>
        <begin position="399"/>
        <end position="408"/>
    </location>
</feature>
<keyword evidence="7" id="KW-1185">Reference proteome</keyword>
<feature type="region of interest" description="Disordered" evidence="5">
    <location>
        <begin position="333"/>
        <end position="442"/>
    </location>
</feature>
<comment type="similarity">
    <text evidence="1">Belongs to the IspD/TarI cytidylyltransferase family. IspD subfamily.</text>
</comment>
<evidence type="ECO:0000313" key="7">
    <source>
        <dbReference type="Proteomes" id="UP000762676"/>
    </source>
</evidence>
<dbReference type="PANTHER" id="PTHR43015">
    <property type="entry name" value="D-RIBITOL-5-PHOSPHATE CYTIDYLYLTRANSFERASE"/>
    <property type="match status" value="1"/>
</dbReference>
<keyword evidence="3 6" id="KW-0548">Nucleotidyltransferase</keyword>
<dbReference type="GO" id="GO:0047349">
    <property type="term" value="F:D-ribitol-5-phosphate cytidylyltransferase activity"/>
    <property type="evidence" value="ECO:0007669"/>
    <property type="project" value="TreeGrafter"/>
</dbReference>
<feature type="compositionally biased region" description="Polar residues" evidence="5">
    <location>
        <begin position="433"/>
        <end position="442"/>
    </location>
</feature>
<dbReference type="Proteomes" id="UP000762676">
    <property type="component" value="Unassembled WGS sequence"/>
</dbReference>
<keyword evidence="2" id="KW-0808">Transferase</keyword>
<dbReference type="PROSITE" id="PS01295">
    <property type="entry name" value="ISPD"/>
    <property type="match status" value="1"/>
</dbReference>
<evidence type="ECO:0000313" key="6">
    <source>
        <dbReference type="EMBL" id="GFR88747.1"/>
    </source>
</evidence>
<feature type="compositionally biased region" description="Low complexity" evidence="5">
    <location>
        <begin position="377"/>
        <end position="396"/>
    </location>
</feature>
<dbReference type="CDD" id="cd02516">
    <property type="entry name" value="CDP-ME_synthetase"/>
    <property type="match status" value="1"/>
</dbReference>
<protein>
    <recommendedName>
        <fullName evidence="4">2-C-methyl-D-erythritol 4-phosphate cytidylyltransferase, chloroplastic</fullName>
    </recommendedName>
</protein>
<dbReference type="GO" id="GO:0008299">
    <property type="term" value="P:isoprenoid biosynthetic process"/>
    <property type="evidence" value="ECO:0007669"/>
    <property type="project" value="InterPro"/>
</dbReference>
<evidence type="ECO:0000256" key="5">
    <source>
        <dbReference type="SAM" id="MobiDB-lite"/>
    </source>
</evidence>
<dbReference type="GO" id="GO:0050518">
    <property type="term" value="F:2-C-methyl-D-erythritol 4-phosphate cytidylyltransferase activity"/>
    <property type="evidence" value="ECO:0007669"/>
    <property type="project" value="UniProtKB-ARBA"/>
</dbReference>
<dbReference type="GO" id="GO:0005829">
    <property type="term" value="C:cytosol"/>
    <property type="evidence" value="ECO:0007669"/>
    <property type="project" value="TreeGrafter"/>
</dbReference>
<dbReference type="InterPro" id="IPR034683">
    <property type="entry name" value="IspD/TarI"/>
</dbReference>
<proteinExistence type="inferred from homology"/>
<accession>A0AAV4GSI2</accession>
<organism evidence="6 7">
    <name type="scientific">Elysia marginata</name>
    <dbReference type="NCBI Taxonomy" id="1093978"/>
    <lineage>
        <taxon>Eukaryota</taxon>
        <taxon>Metazoa</taxon>
        <taxon>Spiralia</taxon>
        <taxon>Lophotrochozoa</taxon>
        <taxon>Mollusca</taxon>
        <taxon>Gastropoda</taxon>
        <taxon>Heterobranchia</taxon>
        <taxon>Euthyneura</taxon>
        <taxon>Panpulmonata</taxon>
        <taxon>Sacoglossa</taxon>
        <taxon>Placobranchoidea</taxon>
        <taxon>Plakobranchidae</taxon>
        <taxon>Elysia</taxon>
    </lineage>
</organism>
<reference evidence="6 7" key="1">
    <citation type="journal article" date="2021" name="Elife">
        <title>Chloroplast acquisition without the gene transfer in kleptoplastic sea slugs, Plakobranchus ocellatus.</title>
        <authorList>
            <person name="Maeda T."/>
            <person name="Takahashi S."/>
            <person name="Yoshida T."/>
            <person name="Shimamura S."/>
            <person name="Takaki Y."/>
            <person name="Nagai Y."/>
            <person name="Toyoda A."/>
            <person name="Suzuki Y."/>
            <person name="Arimoto A."/>
            <person name="Ishii H."/>
            <person name="Satoh N."/>
            <person name="Nishiyama T."/>
            <person name="Hasebe M."/>
            <person name="Maruyama T."/>
            <person name="Minagawa J."/>
            <person name="Obokata J."/>
            <person name="Shigenobu S."/>
        </authorList>
    </citation>
    <scope>NUCLEOTIDE SEQUENCE [LARGE SCALE GENOMIC DNA]</scope>
</reference>
<dbReference type="AlphaFoldDB" id="A0AAV4GSI2"/>
<comment type="caution">
    <text evidence="6">The sequence shown here is derived from an EMBL/GenBank/DDBJ whole genome shotgun (WGS) entry which is preliminary data.</text>
</comment>
<dbReference type="PANTHER" id="PTHR43015:SF1">
    <property type="entry name" value="D-RIBITOL-5-PHOSPHATE CYTIDYLYLTRANSFERASE"/>
    <property type="match status" value="1"/>
</dbReference>
<dbReference type="FunFam" id="3.90.550.10:FF:000003">
    <property type="entry name" value="2-C-methyl-D-erythritol 4-phosphate cytidylyltransferase"/>
    <property type="match status" value="1"/>
</dbReference>
<dbReference type="Pfam" id="PF01128">
    <property type="entry name" value="IspD"/>
    <property type="match status" value="1"/>
</dbReference>
<dbReference type="InterPro" id="IPR029044">
    <property type="entry name" value="Nucleotide-diphossugar_trans"/>
</dbReference>
<dbReference type="EMBL" id="BMAT01012256">
    <property type="protein sequence ID" value="GFR88747.1"/>
    <property type="molecule type" value="Genomic_DNA"/>
</dbReference>
<evidence type="ECO:0000256" key="2">
    <source>
        <dbReference type="ARBA" id="ARBA00022679"/>
    </source>
</evidence>
<dbReference type="InterPro" id="IPR018294">
    <property type="entry name" value="ISPD_synthase_CS"/>
</dbReference>
<name>A0AAV4GSI2_9GAST</name>
<dbReference type="SUPFAM" id="SSF53448">
    <property type="entry name" value="Nucleotide-diphospho-sugar transferases"/>
    <property type="match status" value="1"/>
</dbReference>
<gene>
    <name evidence="6" type="ORF">ElyMa_006107700</name>
</gene>
<evidence type="ECO:0000256" key="3">
    <source>
        <dbReference type="ARBA" id="ARBA00022695"/>
    </source>
</evidence>
<feature type="compositionally biased region" description="Basic and acidic residues" evidence="5">
    <location>
        <begin position="353"/>
        <end position="365"/>
    </location>
</feature>
<evidence type="ECO:0000256" key="1">
    <source>
        <dbReference type="ARBA" id="ARBA00009789"/>
    </source>
</evidence>
<feature type="compositionally biased region" description="Polar residues" evidence="5">
    <location>
        <begin position="409"/>
        <end position="420"/>
    </location>
</feature>
<sequence>MKADVILPAAGSSLRMKMQVAKQFQEVCGHPIMAYTIDAFHRLPWIRHIVLVVDPSHVNHTRCLMEKYAFQRVIICTGGHTRHRSIFCGVQALKNVCEASDVVLIHDAARPFVPEDIILKVSSAAQVNKAAGVTRPLVSTVIRGGETGMLVESLDRQIYRNSEMPQAFHYSVIADAYSKCSEYDLDFGTECLLLALKYADCSAYLVEGTDDLWKVTYQKDLYAMESIVKEKLTRLAVINACTLSSSWCTQVENKVLDWPFKMATAKHSPANTFLVFTDQWTQVQANLSQTTLEPTISSMAESLNSCRSSSKIFLVPFVIVLFVTSSENTSSTTIAGHKQAVPQAAEANGRNFSPKDKSQRKEAELVKNASLSDELSPHPNSSFSVSSSSSESSNPSAEKYTKFAREKVTSTSCDHSSQYEGTAEDVSDIVPGDSQSLSPNSHQRSACSSAVIKLKTSVTKALHDQPLTVIGVMIKDSQESLADKLLGLIWHRASYLDSQLLDWT</sequence>
<dbReference type="GO" id="GO:0035269">
    <property type="term" value="P:protein O-linked glycosylation via mannose"/>
    <property type="evidence" value="ECO:0007669"/>
    <property type="project" value="TreeGrafter"/>
</dbReference>
<evidence type="ECO:0000256" key="4">
    <source>
        <dbReference type="ARBA" id="ARBA00069967"/>
    </source>
</evidence>
<dbReference type="Gene3D" id="3.90.550.10">
    <property type="entry name" value="Spore Coat Polysaccharide Biosynthesis Protein SpsA, Chain A"/>
    <property type="match status" value="1"/>
</dbReference>